<dbReference type="Proteomes" id="UP000000600">
    <property type="component" value="Unassembled WGS sequence"/>
</dbReference>
<dbReference type="EMBL" id="CT868058">
    <property type="protein sequence ID" value="CAK68227.1"/>
    <property type="molecule type" value="Genomic_DNA"/>
</dbReference>
<dbReference type="HOGENOM" id="CLU_1535441_0_0_1"/>
<protein>
    <submittedName>
        <fullName evidence="2">Uncharacterized protein</fullName>
    </submittedName>
</protein>
<keyword evidence="3" id="KW-1185">Reference proteome</keyword>
<feature type="chain" id="PRO_5002622975" evidence="1">
    <location>
        <begin position="23"/>
        <end position="175"/>
    </location>
</feature>
<evidence type="ECO:0000313" key="2">
    <source>
        <dbReference type="EMBL" id="CAK68227.1"/>
    </source>
</evidence>
<dbReference type="InParanoid" id="A0CBR0"/>
<dbReference type="GeneID" id="5021409"/>
<name>A0CBR0_PARTE</name>
<gene>
    <name evidence="2" type="ORF">GSPATT00037010001</name>
</gene>
<dbReference type="AlphaFoldDB" id="A0CBR0"/>
<feature type="signal peptide" evidence="1">
    <location>
        <begin position="1"/>
        <end position="22"/>
    </location>
</feature>
<dbReference type="RefSeq" id="XP_001435624.1">
    <property type="nucleotide sequence ID" value="XM_001435587.1"/>
</dbReference>
<evidence type="ECO:0000313" key="3">
    <source>
        <dbReference type="Proteomes" id="UP000000600"/>
    </source>
</evidence>
<proteinExistence type="predicted"/>
<sequence>MFDVQPILVIFIINLFIQQMGNNNVCLGEIQNNASRQGSPDTKWKREDLKSGSCVQTLINKENTNQQRKHQFLQDSLMWILNNFLQNEHSASRWAQAISTLKYVDDIQTTINLLYNRSKFEELIARSGLLLGDELCLCSNFDCTFECFMQMLTNEKHLLCFNFVMICDCISFSPN</sequence>
<evidence type="ECO:0000256" key="1">
    <source>
        <dbReference type="SAM" id="SignalP"/>
    </source>
</evidence>
<accession>A0CBR0</accession>
<dbReference type="KEGG" id="ptm:GSPATT00037010001"/>
<keyword evidence="1" id="KW-0732">Signal</keyword>
<organism evidence="2 3">
    <name type="scientific">Paramecium tetraurelia</name>
    <dbReference type="NCBI Taxonomy" id="5888"/>
    <lineage>
        <taxon>Eukaryota</taxon>
        <taxon>Sar</taxon>
        <taxon>Alveolata</taxon>
        <taxon>Ciliophora</taxon>
        <taxon>Intramacronucleata</taxon>
        <taxon>Oligohymenophorea</taxon>
        <taxon>Peniculida</taxon>
        <taxon>Parameciidae</taxon>
        <taxon>Paramecium</taxon>
    </lineage>
</organism>
<reference evidence="2 3" key="1">
    <citation type="journal article" date="2006" name="Nature">
        <title>Global trends of whole-genome duplications revealed by the ciliate Paramecium tetraurelia.</title>
        <authorList>
            <consortium name="Genoscope"/>
            <person name="Aury J.-M."/>
            <person name="Jaillon O."/>
            <person name="Duret L."/>
            <person name="Noel B."/>
            <person name="Jubin C."/>
            <person name="Porcel B.M."/>
            <person name="Segurens B."/>
            <person name="Daubin V."/>
            <person name="Anthouard V."/>
            <person name="Aiach N."/>
            <person name="Arnaiz O."/>
            <person name="Billaut A."/>
            <person name="Beisson J."/>
            <person name="Blanc I."/>
            <person name="Bouhouche K."/>
            <person name="Camara F."/>
            <person name="Duharcourt S."/>
            <person name="Guigo R."/>
            <person name="Gogendeau D."/>
            <person name="Katinka M."/>
            <person name="Keller A.-M."/>
            <person name="Kissmehl R."/>
            <person name="Klotz C."/>
            <person name="Koll F."/>
            <person name="Le Moue A."/>
            <person name="Lepere C."/>
            <person name="Malinsky S."/>
            <person name="Nowacki M."/>
            <person name="Nowak J.K."/>
            <person name="Plattner H."/>
            <person name="Poulain J."/>
            <person name="Ruiz F."/>
            <person name="Serrano V."/>
            <person name="Zagulski M."/>
            <person name="Dessen P."/>
            <person name="Betermier M."/>
            <person name="Weissenbach J."/>
            <person name="Scarpelli C."/>
            <person name="Schachter V."/>
            <person name="Sperling L."/>
            <person name="Meyer E."/>
            <person name="Cohen J."/>
            <person name="Wincker P."/>
        </authorList>
    </citation>
    <scope>NUCLEOTIDE SEQUENCE [LARGE SCALE GENOMIC DNA]</scope>
    <source>
        <strain evidence="2 3">Stock d4-2</strain>
    </source>
</reference>
<dbReference type="OrthoDB" id="294251at2759"/>